<keyword evidence="1" id="KW-1133">Transmembrane helix</keyword>
<keyword evidence="3" id="KW-1185">Reference proteome</keyword>
<name>A0A081BJA5_9LACO</name>
<dbReference type="AlphaFoldDB" id="A0A081BJA5"/>
<feature type="transmembrane region" description="Helical" evidence="1">
    <location>
        <begin position="87"/>
        <end position="105"/>
    </location>
</feature>
<dbReference type="Proteomes" id="UP000028700">
    <property type="component" value="Unassembled WGS sequence"/>
</dbReference>
<feature type="transmembrane region" description="Helical" evidence="1">
    <location>
        <begin position="63"/>
        <end position="81"/>
    </location>
</feature>
<organism evidence="2 3">
    <name type="scientific">Secundilactobacillus oryzae JCM 18671</name>
    <dbReference type="NCBI Taxonomy" id="1291743"/>
    <lineage>
        <taxon>Bacteria</taxon>
        <taxon>Bacillati</taxon>
        <taxon>Bacillota</taxon>
        <taxon>Bacilli</taxon>
        <taxon>Lactobacillales</taxon>
        <taxon>Lactobacillaceae</taxon>
        <taxon>Secundilactobacillus</taxon>
    </lineage>
</organism>
<proteinExistence type="predicted"/>
<dbReference type="EMBL" id="BBJM01000019">
    <property type="protein sequence ID" value="GAK48123.1"/>
    <property type="molecule type" value="Genomic_DNA"/>
</dbReference>
<evidence type="ECO:0000313" key="3">
    <source>
        <dbReference type="Proteomes" id="UP000028700"/>
    </source>
</evidence>
<keyword evidence="1" id="KW-0812">Transmembrane</keyword>
<dbReference type="STRING" id="1291743.LOSG293_190300"/>
<gene>
    <name evidence="2" type="ORF">LOSG293_190300</name>
</gene>
<feature type="transmembrane region" description="Helical" evidence="1">
    <location>
        <begin position="37"/>
        <end position="56"/>
    </location>
</feature>
<evidence type="ECO:0000256" key="1">
    <source>
        <dbReference type="SAM" id="Phobius"/>
    </source>
</evidence>
<feature type="transmembrane region" description="Helical" evidence="1">
    <location>
        <begin position="12"/>
        <end position="31"/>
    </location>
</feature>
<keyword evidence="1" id="KW-0472">Membrane</keyword>
<sequence length="119" mass="13079">MKRSNLTNFTGVFGVVAIVVGLLIEIIATIAEFNTPSSAEGVVAGATLLAIGMAFLQSRSTILNIILLALSALGFGYFVLVQTQGNWLWTVLTVILVAILLGYFFEVRMRIRRNHSNWY</sequence>
<comment type="caution">
    <text evidence="2">The sequence shown here is derived from an EMBL/GenBank/DDBJ whole genome shotgun (WGS) entry which is preliminary data.</text>
</comment>
<dbReference type="RefSeq" id="WP_152551114.1">
    <property type="nucleotide sequence ID" value="NZ_BBAZ01000018.1"/>
</dbReference>
<protein>
    <submittedName>
        <fullName evidence="2">Putative membrane protein</fullName>
    </submittedName>
</protein>
<dbReference type="OrthoDB" id="2323540at2"/>
<dbReference type="eggNOG" id="ENOG5030ABF">
    <property type="taxonomic scope" value="Bacteria"/>
</dbReference>
<reference evidence="2" key="1">
    <citation type="journal article" date="2014" name="Genome Announc.">
        <title>Draft Genome Sequence of Lactobacillus oryzae Strain SG293T.</title>
        <authorList>
            <person name="Tanizawa Y."/>
            <person name="Fujisawa T."/>
            <person name="Mochizuki T."/>
            <person name="Kaminuma E."/>
            <person name="Nakamura Y."/>
            <person name="Tohno M."/>
        </authorList>
    </citation>
    <scope>NUCLEOTIDE SEQUENCE [LARGE SCALE GENOMIC DNA]</scope>
    <source>
        <strain evidence="2">SG293</strain>
    </source>
</reference>
<evidence type="ECO:0000313" key="2">
    <source>
        <dbReference type="EMBL" id="GAK48123.1"/>
    </source>
</evidence>
<accession>A0A081BJA5</accession>